<dbReference type="InterPro" id="IPR032528">
    <property type="entry name" value="Ribosom_S30AE_C"/>
</dbReference>
<dbReference type="GO" id="GO:0022627">
    <property type="term" value="C:cytosolic small ribosomal subunit"/>
    <property type="evidence" value="ECO:0007669"/>
    <property type="project" value="TreeGrafter"/>
</dbReference>
<dbReference type="Pfam" id="PF16321">
    <property type="entry name" value="Ribosom_S30AE_C"/>
    <property type="match status" value="1"/>
</dbReference>
<dbReference type="InterPro" id="IPR038416">
    <property type="entry name" value="Ribosom_S30AE_C_sf"/>
</dbReference>
<dbReference type="RefSeq" id="WP_269333135.1">
    <property type="nucleotide sequence ID" value="NZ_JAMZFT010000002.1"/>
</dbReference>
<dbReference type="PANTHER" id="PTHR33231">
    <property type="entry name" value="30S RIBOSOMAL PROTEIN"/>
    <property type="match status" value="1"/>
</dbReference>
<evidence type="ECO:0000256" key="2">
    <source>
        <dbReference type="ARBA" id="ARBA00038695"/>
    </source>
</evidence>
<dbReference type="GO" id="GO:0043024">
    <property type="term" value="F:ribosomal small subunit binding"/>
    <property type="evidence" value="ECO:0007669"/>
    <property type="project" value="TreeGrafter"/>
</dbReference>
<keyword evidence="5" id="KW-0175">Coiled coil</keyword>
<evidence type="ECO:0000256" key="4">
    <source>
        <dbReference type="HAMAP-Rule" id="MF_00839"/>
    </source>
</evidence>
<gene>
    <name evidence="7" type="primary">raiA</name>
    <name evidence="4" type="synonym">hpf</name>
    <name evidence="7" type="ORF">NJQ99_12355</name>
</gene>
<dbReference type="EMBL" id="JAMZFT010000002">
    <property type="protein sequence ID" value="MCP1337206.1"/>
    <property type="molecule type" value="Genomic_DNA"/>
</dbReference>
<keyword evidence="1 4" id="KW-0810">Translation regulation</keyword>
<dbReference type="HAMAP" id="MF_00839">
    <property type="entry name" value="HPF"/>
    <property type="match status" value="1"/>
</dbReference>
<evidence type="ECO:0000313" key="7">
    <source>
        <dbReference type="EMBL" id="MCP1337206.1"/>
    </source>
</evidence>
<evidence type="ECO:0000256" key="3">
    <source>
        <dbReference type="ARBA" id="ARBA00041148"/>
    </source>
</evidence>
<evidence type="ECO:0000256" key="1">
    <source>
        <dbReference type="ARBA" id="ARBA00022845"/>
    </source>
</evidence>
<evidence type="ECO:0000259" key="6">
    <source>
        <dbReference type="Pfam" id="PF16321"/>
    </source>
</evidence>
<comment type="subcellular location">
    <subcellularLocation>
        <location evidence="4">Cytoplasm</location>
    </subcellularLocation>
</comment>
<proteinExistence type="inferred from homology"/>
<dbReference type="AlphaFoldDB" id="A0A9J6PFG7"/>
<dbReference type="InterPro" id="IPR003489">
    <property type="entry name" value="RHF/RaiA"/>
</dbReference>
<dbReference type="InterPro" id="IPR050574">
    <property type="entry name" value="HPF/YfiA_ribosome-assoc"/>
</dbReference>
<keyword evidence="4" id="KW-0963">Cytoplasm</keyword>
<sequence length="198" mass="21985">MHLQITGKQIDIGDALKVHVEDRLDEAVGKYFSRPTETAVTFNREGPGFRCDLQIHLPSGMTGHAHANAQDIYLSFDDALTRLEKQLRRYKRRLKDHHKAREGSIPSISAASYVISAPSEDEEASESEPETLDPVIVAETTTDIREFTVGEAVMQLELSSSAAMMFRNSAHGGLNMVYRRSDGNIGWVDPDGRTKRGA</sequence>
<accession>A0A9J6PFG7</accession>
<dbReference type="InterPro" id="IPR036567">
    <property type="entry name" value="RHF-like"/>
</dbReference>
<dbReference type="NCBIfam" id="TIGR00741">
    <property type="entry name" value="yfiA"/>
    <property type="match status" value="1"/>
</dbReference>
<dbReference type="Gene3D" id="3.30.160.100">
    <property type="entry name" value="Ribosome hibernation promotion factor-like"/>
    <property type="match status" value="1"/>
</dbReference>
<comment type="caution">
    <text evidence="7">The sequence shown here is derived from an EMBL/GenBank/DDBJ whole genome shotgun (WGS) entry which is preliminary data.</text>
</comment>
<reference evidence="7" key="1">
    <citation type="submission" date="2022-06" db="EMBL/GenBank/DDBJ databases">
        <title>Isolation and Genomics of Futiania mangrovii gen. nov., sp. nov., a Rare and Metabolically-versatile member in the Class Alphaproteobacteria.</title>
        <authorList>
            <person name="Liu L."/>
            <person name="Huang W.-C."/>
            <person name="Pan J."/>
            <person name="Li J."/>
            <person name="Huang Y."/>
            <person name="Du H."/>
            <person name="Liu Y."/>
            <person name="Li M."/>
        </authorList>
    </citation>
    <scope>NUCLEOTIDE SEQUENCE</scope>
    <source>
        <strain evidence="7">FT118</strain>
    </source>
</reference>
<feature type="domain" description="Sigma 54 modulation/S30EA ribosomal protein C-terminal" evidence="6">
    <location>
        <begin position="133"/>
        <end position="186"/>
    </location>
</feature>
<dbReference type="CDD" id="cd00552">
    <property type="entry name" value="RaiA"/>
    <property type="match status" value="1"/>
</dbReference>
<organism evidence="7 8">
    <name type="scientific">Futiania mangrovi</name>
    <dbReference type="NCBI Taxonomy" id="2959716"/>
    <lineage>
        <taxon>Bacteria</taxon>
        <taxon>Pseudomonadati</taxon>
        <taxon>Pseudomonadota</taxon>
        <taxon>Alphaproteobacteria</taxon>
        <taxon>Futianiales</taxon>
        <taxon>Futianiaceae</taxon>
        <taxon>Futiania</taxon>
    </lineage>
</organism>
<comment type="subunit">
    <text evidence="4">Interacts with 100S ribosomes.</text>
</comment>
<comment type="subunit">
    <text evidence="2">Associates exclusively with 100S ribosomes, which are dimers of 70S ribosomes.</text>
</comment>
<dbReference type="Pfam" id="PF02482">
    <property type="entry name" value="Ribosomal_S30AE"/>
    <property type="match status" value="1"/>
</dbReference>
<dbReference type="Gene3D" id="3.30.505.50">
    <property type="entry name" value="Sigma 54 modulation/S30EA ribosomal protein, C-terminal domain"/>
    <property type="match status" value="1"/>
</dbReference>
<dbReference type="InterPro" id="IPR034694">
    <property type="entry name" value="HPF_long/plastid"/>
</dbReference>
<evidence type="ECO:0000313" key="8">
    <source>
        <dbReference type="Proteomes" id="UP001055804"/>
    </source>
</evidence>
<feature type="coiled-coil region" evidence="5">
    <location>
        <begin position="73"/>
        <end position="100"/>
    </location>
</feature>
<evidence type="ECO:0000256" key="5">
    <source>
        <dbReference type="SAM" id="Coils"/>
    </source>
</evidence>
<comment type="similarity">
    <text evidence="4">Belongs to the HPF/YfiA ribosome-associated protein family. Long HPF subfamily.</text>
</comment>
<dbReference type="SUPFAM" id="SSF69754">
    <property type="entry name" value="Ribosome binding protein Y (YfiA homologue)"/>
    <property type="match status" value="1"/>
</dbReference>
<protein>
    <recommendedName>
        <fullName evidence="3 4">Ribosome hibernation promoting factor</fullName>
        <shortName evidence="4">HPF</shortName>
    </recommendedName>
</protein>
<comment type="function">
    <text evidence="4">Required for dimerization of active 70S ribosomes into 100S ribosomes in stationary phase; 100S ribosomes are translationally inactive and sometimes present during exponential growth.</text>
</comment>
<dbReference type="Proteomes" id="UP001055804">
    <property type="component" value="Unassembled WGS sequence"/>
</dbReference>
<dbReference type="PANTHER" id="PTHR33231:SF1">
    <property type="entry name" value="30S RIBOSOMAL PROTEIN"/>
    <property type="match status" value="1"/>
</dbReference>
<name>A0A9J6PFG7_9PROT</name>
<dbReference type="GO" id="GO:0045900">
    <property type="term" value="P:negative regulation of translational elongation"/>
    <property type="evidence" value="ECO:0007669"/>
    <property type="project" value="TreeGrafter"/>
</dbReference>
<keyword evidence="8" id="KW-1185">Reference proteome</keyword>